<gene>
    <name evidence="3" type="ORF">C1SCF055_LOCUS37611</name>
</gene>
<sequence>MTGIGQRARPSPAGAKIPPSKLKGKEFPKVKKLQKFSVPAVPLPPPGCALVPAALLHQLQSEVGKTALPVLRQEAPEVQDTAAQAARKEPEALPHLDPHQSHPHPTHPAPVAAKAPKPLRPKDGGARPIVIVKHAGVSTEDSVDGPPPPPGARHASVGTVDAVEEGTQTTPEGSVQPVPAEAAAAAAPSAPPSVSAAAPSGPGPNTGDKNKAESWQHPQPVITPIGMAAFSGFAQPGSPDQMNSTDHGRFDLFGMDKFTAEKDRDRKRPRTSGTPRCDHNAGGPSAMLVDGDGAASSSRAARRVFCPVPGCPASDPTKAYGWANQTTMRAHIDAHLSGSLAGEVPSTWLQQHGRTRCLVCGLSVSDRHGVHPTCRPEARAAAVGPHPPDAGGGAALPTLATIQAGQTPTLRHVPALARHTWQQALTRALATVAHRNDERSWTEFLMLPQTVLCAPPRGGRKHRRAAAAYTLDRLQRWLDGERMSLWETRRQPPRNHPGPLSPEERRDLATSLGREGFDKKACTALQSEGLCPFNPETAKSLEALHPRSLPPAVTPLQDLPLAPEIVPELVARCLRAFPAETAPGPTGLRVQHLRDACVAGGTDALLTQLAAVVSLVSQGIAPTTIAPVLAGAGLVALPKPSGGVRPIAVGELLRRLVGKCLMASVREEARHYFWPSQVGVGVKGGAEKAVHTVRAWMQRNSSSSQKVLVKLDFANAFNCVSRQVALREVAAKFPGLARFATWCYQMPSSLRFGSFTLESQTGVQQGDPLGPLLFAAAIHPLASTLRAQGLDLAIHYLDDGVLAGDLGAVAAALAHVQQQASSMGLVLNLAKCEAVAVGGLCPADLAPHFPAALLCHPDGSPRVLHNFERPSVTPTLLAELSKPIGCWKRWLPWKTVRLACGCCGAVPASYVWCTACLRSTVQHAPAAYLASLGSSLSACAEPDSGFSPVEVLTAPGALDALRSLNSQLDGGSQLCLEKALAFNQHALSARLDTACWEKAFLAAVPSGPTRMEKATFVAELRVRLGVPDAPTDAWCPRCDGILDRLSHHAGVCVAGGERAQRHYAVRDVVHAWAGKAGLRPEKERPGLLLPQSPDDTQSARRRPADVFLPALAGGPAALDFAITAHQRQDTLALASSRAGAAAEAYARQKEAHLHTAQACASQGVSFVPMVVETTGHWDVGAARVLRHIATAVAARTGDLADHVHTSMLQELCVVVRSFRARAALRRRSELADA</sequence>
<name>A0A9P1DLX6_9DINO</name>
<dbReference type="Pfam" id="PF00078">
    <property type="entry name" value="RVT_1"/>
    <property type="match status" value="1"/>
</dbReference>
<comment type="caution">
    <text evidence="3">The sequence shown here is derived from an EMBL/GenBank/DDBJ whole genome shotgun (WGS) entry which is preliminary data.</text>
</comment>
<keyword evidence="6" id="KW-1185">Reference proteome</keyword>
<feature type="region of interest" description="Disordered" evidence="1">
    <location>
        <begin position="72"/>
        <end position="215"/>
    </location>
</feature>
<evidence type="ECO:0000313" key="6">
    <source>
        <dbReference type="Proteomes" id="UP001152797"/>
    </source>
</evidence>
<dbReference type="EMBL" id="CAMXCT030005523">
    <property type="protein sequence ID" value="CAL4799873.1"/>
    <property type="molecule type" value="Genomic_DNA"/>
</dbReference>
<dbReference type="EMBL" id="CAMXCT010005523">
    <property type="protein sequence ID" value="CAI4012561.1"/>
    <property type="molecule type" value="Genomic_DNA"/>
</dbReference>
<evidence type="ECO:0000259" key="2">
    <source>
        <dbReference type="PROSITE" id="PS50878"/>
    </source>
</evidence>
<feature type="domain" description="Reverse transcriptase" evidence="2">
    <location>
        <begin position="618"/>
        <end position="898"/>
    </location>
</feature>
<dbReference type="EMBL" id="CAMXCT020005523">
    <property type="protein sequence ID" value="CAL1165936.1"/>
    <property type="molecule type" value="Genomic_DNA"/>
</dbReference>
<feature type="compositionally biased region" description="Low complexity" evidence="1">
    <location>
        <begin position="177"/>
        <end position="200"/>
    </location>
</feature>
<dbReference type="PROSITE" id="PS50878">
    <property type="entry name" value="RT_POL"/>
    <property type="match status" value="1"/>
</dbReference>
<evidence type="ECO:0000313" key="3">
    <source>
        <dbReference type="EMBL" id="CAI4012561.1"/>
    </source>
</evidence>
<dbReference type="Proteomes" id="UP001152797">
    <property type="component" value="Unassembled WGS sequence"/>
</dbReference>
<dbReference type="PANTHER" id="PTHR48462:SF1">
    <property type="entry name" value="PROTEIN, PUTATIVE-RELATED"/>
    <property type="match status" value="1"/>
</dbReference>
<dbReference type="InterPro" id="IPR000477">
    <property type="entry name" value="RT_dom"/>
</dbReference>
<organism evidence="3">
    <name type="scientific">Cladocopium goreaui</name>
    <dbReference type="NCBI Taxonomy" id="2562237"/>
    <lineage>
        <taxon>Eukaryota</taxon>
        <taxon>Sar</taxon>
        <taxon>Alveolata</taxon>
        <taxon>Dinophyceae</taxon>
        <taxon>Suessiales</taxon>
        <taxon>Symbiodiniaceae</taxon>
        <taxon>Cladocopium</taxon>
    </lineage>
</organism>
<evidence type="ECO:0000313" key="4">
    <source>
        <dbReference type="EMBL" id="CAL1165936.1"/>
    </source>
</evidence>
<dbReference type="PANTHER" id="PTHR48462">
    <property type="entry name" value="PROTEIN, PUTATIVE-RELATED"/>
    <property type="match status" value="1"/>
</dbReference>
<feature type="region of interest" description="Disordered" evidence="1">
    <location>
        <begin position="258"/>
        <end position="285"/>
    </location>
</feature>
<reference evidence="4" key="2">
    <citation type="submission" date="2024-04" db="EMBL/GenBank/DDBJ databases">
        <authorList>
            <person name="Chen Y."/>
            <person name="Shah S."/>
            <person name="Dougan E. K."/>
            <person name="Thang M."/>
            <person name="Chan C."/>
        </authorList>
    </citation>
    <scope>NUCLEOTIDE SEQUENCE [LARGE SCALE GENOMIC DNA]</scope>
</reference>
<accession>A0A9P1DLX6</accession>
<proteinExistence type="predicted"/>
<evidence type="ECO:0000256" key="1">
    <source>
        <dbReference type="SAM" id="MobiDB-lite"/>
    </source>
</evidence>
<feature type="region of interest" description="Disordered" evidence="1">
    <location>
        <begin position="1"/>
        <end position="28"/>
    </location>
</feature>
<protein>
    <submittedName>
        <fullName evidence="5">132 kDa protein</fullName>
    </submittedName>
</protein>
<evidence type="ECO:0000313" key="5">
    <source>
        <dbReference type="EMBL" id="CAL4799873.1"/>
    </source>
</evidence>
<dbReference type="AlphaFoldDB" id="A0A9P1DLX6"/>
<reference evidence="3" key="1">
    <citation type="submission" date="2022-10" db="EMBL/GenBank/DDBJ databases">
        <authorList>
            <person name="Chen Y."/>
            <person name="Dougan E. K."/>
            <person name="Chan C."/>
            <person name="Rhodes N."/>
            <person name="Thang M."/>
        </authorList>
    </citation>
    <scope>NUCLEOTIDE SEQUENCE</scope>
</reference>
<feature type="compositionally biased region" description="Basic and acidic residues" evidence="1">
    <location>
        <begin position="86"/>
        <end position="100"/>
    </location>
</feature>